<proteinExistence type="predicted"/>
<keyword evidence="2" id="KW-0238">DNA-binding</keyword>
<dbReference type="EMBL" id="JBHSFH010000006">
    <property type="protein sequence ID" value="MFC4495214.1"/>
    <property type="molecule type" value="Genomic_DNA"/>
</dbReference>
<dbReference type="Gene3D" id="1.10.10.60">
    <property type="entry name" value="Homeodomain-like"/>
    <property type="match status" value="1"/>
</dbReference>
<comment type="caution">
    <text evidence="5">The sequence shown here is derived from an EMBL/GenBank/DDBJ whole genome shotgun (WGS) entry which is preliminary data.</text>
</comment>
<organism evidence="5 6">
    <name type="scientific">Streptomyces ovatisporus</name>
    <dbReference type="NCBI Taxonomy" id="1128682"/>
    <lineage>
        <taxon>Bacteria</taxon>
        <taxon>Bacillati</taxon>
        <taxon>Actinomycetota</taxon>
        <taxon>Actinomycetes</taxon>
        <taxon>Kitasatosporales</taxon>
        <taxon>Streptomycetaceae</taxon>
        <taxon>Streptomyces</taxon>
    </lineage>
</organism>
<protein>
    <submittedName>
        <fullName evidence="5">Helix-turn-helix domain-containing protein</fullName>
    </submittedName>
</protein>
<keyword evidence="1" id="KW-0805">Transcription regulation</keyword>
<evidence type="ECO:0000313" key="6">
    <source>
        <dbReference type="Proteomes" id="UP001595997"/>
    </source>
</evidence>
<evidence type="ECO:0000256" key="3">
    <source>
        <dbReference type="ARBA" id="ARBA00023163"/>
    </source>
</evidence>
<dbReference type="InterPro" id="IPR018060">
    <property type="entry name" value="HTH_AraC"/>
</dbReference>
<accession>A0ABV9A6H8</accession>
<name>A0ABV9A6H8_9ACTN</name>
<evidence type="ECO:0000256" key="1">
    <source>
        <dbReference type="ARBA" id="ARBA00023015"/>
    </source>
</evidence>
<feature type="domain" description="HTH araC/xylS-type" evidence="4">
    <location>
        <begin position="230"/>
        <end position="342"/>
    </location>
</feature>
<gene>
    <name evidence="5" type="ORF">ACFPA8_13840</name>
</gene>
<dbReference type="Proteomes" id="UP001595997">
    <property type="component" value="Unassembled WGS sequence"/>
</dbReference>
<sequence length="342" mass="36541">MDTTTAAGAVPGTQAQQQRVFETSHLDVAREFLIAALGTSLRMKGTEQSRLMRHARFDFGSFCVDDVTLPLETGFDVDPLGCLAVVEPRTGWVEHRWDGGSGRAGPGEIAALSPPDRPFTALTHQLDFGSIVLGQTVLGHNALLAEGQSPDSLRFTGMRPASAGLANRWRDTVAHVRDVLAARPDAMREPLVVGEMARCLAESALATFPNTGAPEPTSRDGSDATPGAVRRAVAFIEEHAHTDITVTDIAGAARVSPYALRTAFARHHARSPLGCMRGVRLDRAHFDLLGADADADADADTDANNRATVAAVAARWGFPEPGRFAAFYRDVYGVSPYDTLAL</sequence>
<dbReference type="PROSITE" id="PS01124">
    <property type="entry name" value="HTH_ARAC_FAMILY_2"/>
    <property type="match status" value="1"/>
</dbReference>
<evidence type="ECO:0000259" key="4">
    <source>
        <dbReference type="PROSITE" id="PS01124"/>
    </source>
</evidence>
<dbReference type="SMART" id="SM00342">
    <property type="entry name" value="HTH_ARAC"/>
    <property type="match status" value="1"/>
</dbReference>
<keyword evidence="3" id="KW-0804">Transcription</keyword>
<dbReference type="SUPFAM" id="SSF46689">
    <property type="entry name" value="Homeodomain-like"/>
    <property type="match status" value="1"/>
</dbReference>
<evidence type="ECO:0000256" key="2">
    <source>
        <dbReference type="ARBA" id="ARBA00023125"/>
    </source>
</evidence>
<dbReference type="PANTHER" id="PTHR46796:SF12">
    <property type="entry name" value="HTH-TYPE DNA-BINDING TRANSCRIPTIONAL ACTIVATOR EUTR"/>
    <property type="match status" value="1"/>
</dbReference>
<dbReference type="InterPro" id="IPR009057">
    <property type="entry name" value="Homeodomain-like_sf"/>
</dbReference>
<keyword evidence="6" id="KW-1185">Reference proteome</keyword>
<dbReference type="RefSeq" id="WP_386447612.1">
    <property type="nucleotide sequence ID" value="NZ_JBHSFH010000006.1"/>
</dbReference>
<evidence type="ECO:0000313" key="5">
    <source>
        <dbReference type="EMBL" id="MFC4495214.1"/>
    </source>
</evidence>
<dbReference type="PANTHER" id="PTHR46796">
    <property type="entry name" value="HTH-TYPE TRANSCRIPTIONAL ACTIVATOR RHAS-RELATED"/>
    <property type="match status" value="1"/>
</dbReference>
<reference evidence="6" key="1">
    <citation type="journal article" date="2019" name="Int. J. Syst. Evol. Microbiol.">
        <title>The Global Catalogue of Microorganisms (GCM) 10K type strain sequencing project: providing services to taxonomists for standard genome sequencing and annotation.</title>
        <authorList>
            <consortium name="The Broad Institute Genomics Platform"/>
            <consortium name="The Broad Institute Genome Sequencing Center for Infectious Disease"/>
            <person name="Wu L."/>
            <person name="Ma J."/>
        </authorList>
    </citation>
    <scope>NUCLEOTIDE SEQUENCE [LARGE SCALE GENOMIC DNA]</scope>
    <source>
        <strain evidence="6">CGMCC 4.7357</strain>
    </source>
</reference>
<dbReference type="InterPro" id="IPR050204">
    <property type="entry name" value="AraC_XylS_family_regulators"/>
</dbReference>
<dbReference type="Pfam" id="PF12833">
    <property type="entry name" value="HTH_18"/>
    <property type="match status" value="1"/>
</dbReference>